<dbReference type="PROSITE" id="PS50110">
    <property type="entry name" value="RESPONSE_REGULATORY"/>
    <property type="match status" value="1"/>
</dbReference>
<dbReference type="AlphaFoldDB" id="F3Z386"/>
<dbReference type="InterPro" id="IPR001789">
    <property type="entry name" value="Sig_transdc_resp-reg_receiver"/>
</dbReference>
<dbReference type="GO" id="GO:0000160">
    <property type="term" value="P:phosphorelay signal transduction system"/>
    <property type="evidence" value="ECO:0007669"/>
    <property type="project" value="InterPro"/>
</dbReference>
<name>F3Z386_DESAF</name>
<feature type="modified residue" description="4-aspartylphosphate" evidence="1">
    <location>
        <position position="53"/>
    </location>
</feature>
<gene>
    <name evidence="3" type="ORF">Desaf_2001</name>
</gene>
<dbReference type="EMBL" id="CP003221">
    <property type="protein sequence ID" value="EGJ50330.1"/>
    <property type="molecule type" value="Genomic_DNA"/>
</dbReference>
<sequence>MPISVLVLDPEKVFQTSVARKLRLHDIRVLTRPGFEGLKPILESLRFDALLLDAALLRAGLDPLRAVLAAHPAMAVILTASPEDAAVVRQTSALVAECLVKPIHPDTLLASVERHAGEKPECAD</sequence>
<dbReference type="Gene3D" id="3.40.50.2300">
    <property type="match status" value="1"/>
</dbReference>
<proteinExistence type="predicted"/>
<dbReference type="KEGG" id="daf:Desaf_2001"/>
<dbReference type="HOGENOM" id="CLU_2000187_0_0_7"/>
<feature type="domain" description="Response regulatory" evidence="2">
    <location>
        <begin position="4"/>
        <end position="116"/>
    </location>
</feature>
<dbReference type="InterPro" id="IPR011006">
    <property type="entry name" value="CheY-like_superfamily"/>
</dbReference>
<evidence type="ECO:0000256" key="1">
    <source>
        <dbReference type="PROSITE-ProRule" id="PRU00169"/>
    </source>
</evidence>
<dbReference type="RefSeq" id="WP_014260079.1">
    <property type="nucleotide sequence ID" value="NC_016629.1"/>
</dbReference>
<dbReference type="Proteomes" id="UP000007844">
    <property type="component" value="Chromosome"/>
</dbReference>
<organism evidence="3 4">
    <name type="scientific">Desulfocurvibacter africanus subsp. africanus str. Walvis Bay</name>
    <dbReference type="NCBI Taxonomy" id="690850"/>
    <lineage>
        <taxon>Bacteria</taxon>
        <taxon>Pseudomonadati</taxon>
        <taxon>Thermodesulfobacteriota</taxon>
        <taxon>Desulfovibrionia</taxon>
        <taxon>Desulfovibrionales</taxon>
        <taxon>Desulfovibrionaceae</taxon>
        <taxon>Desulfocurvibacter</taxon>
    </lineage>
</organism>
<evidence type="ECO:0000259" key="2">
    <source>
        <dbReference type="PROSITE" id="PS50110"/>
    </source>
</evidence>
<keyword evidence="4" id="KW-1185">Reference proteome</keyword>
<evidence type="ECO:0000313" key="3">
    <source>
        <dbReference type="EMBL" id="EGJ50330.1"/>
    </source>
</evidence>
<accession>F3Z386</accession>
<reference evidence="3 4" key="1">
    <citation type="journal article" date="2011" name="J. Bacteriol.">
        <title>Genome sequence of the mercury-methylating and pleomorphic Desulfovibrio africanus Strain Walvis Bay.</title>
        <authorList>
            <person name="Brown S.D."/>
            <person name="Wall J.D."/>
            <person name="Kucken A.M."/>
            <person name="Gilmour C.C."/>
            <person name="Podar M."/>
            <person name="Brandt C.C."/>
            <person name="Teshima H."/>
            <person name="Detter J.C."/>
            <person name="Han C.S."/>
            <person name="Land M.L."/>
            <person name="Lucas S."/>
            <person name="Han J."/>
            <person name="Pennacchio L."/>
            <person name="Nolan M."/>
            <person name="Pitluck S."/>
            <person name="Woyke T."/>
            <person name="Goodwin L."/>
            <person name="Palumbo A.V."/>
            <person name="Elias D.A."/>
        </authorList>
    </citation>
    <scope>NUCLEOTIDE SEQUENCE [LARGE SCALE GENOMIC DNA]</scope>
    <source>
        <strain evidence="3 4">Walvis Bay</strain>
    </source>
</reference>
<dbReference type="SMART" id="SM00448">
    <property type="entry name" value="REC"/>
    <property type="match status" value="1"/>
</dbReference>
<dbReference type="STRING" id="690850.Desaf_2001"/>
<evidence type="ECO:0000313" key="4">
    <source>
        <dbReference type="Proteomes" id="UP000007844"/>
    </source>
</evidence>
<keyword evidence="1" id="KW-0597">Phosphoprotein</keyword>
<protein>
    <submittedName>
        <fullName evidence="3">Response regulator receiver</fullName>
    </submittedName>
</protein>
<dbReference type="SUPFAM" id="SSF52172">
    <property type="entry name" value="CheY-like"/>
    <property type="match status" value="1"/>
</dbReference>